<feature type="region of interest" description="Disordered" evidence="1">
    <location>
        <begin position="1"/>
        <end position="35"/>
    </location>
</feature>
<evidence type="ECO:0000256" key="1">
    <source>
        <dbReference type="SAM" id="MobiDB-lite"/>
    </source>
</evidence>
<evidence type="ECO:0000313" key="4">
    <source>
        <dbReference type="Proteomes" id="UP000023435"/>
    </source>
</evidence>
<keyword evidence="4" id="KW-1185">Reference proteome</keyword>
<protein>
    <recommendedName>
        <fullName evidence="5">DUF3667 domain-containing protein</fullName>
    </recommendedName>
</protein>
<feature type="transmembrane region" description="Helical" evidence="2">
    <location>
        <begin position="378"/>
        <end position="401"/>
    </location>
</feature>
<dbReference type="OrthoDB" id="9111327at2"/>
<evidence type="ECO:0000256" key="2">
    <source>
        <dbReference type="SAM" id="Phobius"/>
    </source>
</evidence>
<comment type="caution">
    <text evidence="3">The sequence shown here is derived from an EMBL/GenBank/DDBJ whole genome shotgun (WGS) entry which is preliminary data.</text>
</comment>
<proteinExistence type="predicted"/>
<dbReference type="InterPro" id="IPR022134">
    <property type="entry name" value="DUF3667"/>
</dbReference>
<feature type="compositionally biased region" description="Basic and acidic residues" evidence="1">
    <location>
        <begin position="12"/>
        <end position="35"/>
    </location>
</feature>
<reference evidence="3 4" key="1">
    <citation type="journal article" date="2014" name="Genome Announc.">
        <title>Draft Genome Sequence of Lysobacter capsici AZ78, a Bacterium Antagonistic to Plant-Pathogenic Oomycetes.</title>
        <authorList>
            <person name="Puopolo G."/>
            <person name="Sonego P."/>
            <person name="Engelen K."/>
            <person name="Pertot I."/>
        </authorList>
    </citation>
    <scope>NUCLEOTIDE SEQUENCE [LARGE SCALE GENOMIC DNA]</scope>
    <source>
        <strain evidence="3 4">AZ78</strain>
    </source>
</reference>
<dbReference type="AlphaFoldDB" id="A0A108UBE6"/>
<feature type="transmembrane region" description="Helical" evidence="2">
    <location>
        <begin position="421"/>
        <end position="440"/>
    </location>
</feature>
<evidence type="ECO:0008006" key="5">
    <source>
        <dbReference type="Google" id="ProtNLM"/>
    </source>
</evidence>
<keyword evidence="2" id="KW-1133">Transmembrane helix</keyword>
<name>A0A108UBE6_9GAMM</name>
<dbReference type="Pfam" id="PF12412">
    <property type="entry name" value="DUF3667"/>
    <property type="match status" value="1"/>
</dbReference>
<gene>
    <name evidence="3" type="ORF">AZ78_3597</name>
</gene>
<feature type="transmembrane region" description="Helical" evidence="2">
    <location>
        <begin position="492"/>
        <end position="513"/>
    </location>
</feature>
<feature type="transmembrane region" description="Helical" evidence="2">
    <location>
        <begin position="452"/>
        <end position="472"/>
    </location>
</feature>
<dbReference type="Proteomes" id="UP000023435">
    <property type="component" value="Unassembled WGS sequence"/>
</dbReference>
<sequence>MSATTSSGASHAGEHEPGHEQDREQGHDPGDGHGHPSHCENCDAPLQGHYCHVCGQSIVNPIRHAGHALEEVFESFWHLDGRIFRTLRDLLSPGRVAKNYIAGHRVRYVAPLRLFVIVSVLTFFVAQFTVHFDEAKSDGFEIIDLQGTTVRMGNRQKQIKKADSVAEVESLRLQTVKELQAARAAIPASARGAIDKSIEGVQRQADLRIETLRGEQSLDETDIAEGKAEGAREAAEALVPPNSIAAAKTLAEVEQRRDALIAPLKAQLATAPAGSKARDKTHREIAKTNAEAGCRIAALQIAHATTSQGARPRPLDAQRYGDTDCDDDSPLSFNGRAWDAKTNPLTVSWWPQFANDWLNRQVGRGEVNFKRASKEPWLYIHSLIAAVPSALFLMVPIFALLLKLTYLGSGRGYLEHLAVALYSHVYLCLSILAMFVLVLLSNAISPHWSGFAWISGLGISALWIWMPIYLLLMEKRVYGNGWLLTLARYTVIGTLYFVLLSFAVTALAFAALVRM</sequence>
<feature type="compositionally biased region" description="Low complexity" evidence="1">
    <location>
        <begin position="1"/>
        <end position="11"/>
    </location>
</feature>
<keyword evidence="2" id="KW-0812">Transmembrane</keyword>
<keyword evidence="2" id="KW-0472">Membrane</keyword>
<dbReference type="RefSeq" id="WP_051547260.1">
    <property type="nucleotide sequence ID" value="NZ_JAJA02000001.1"/>
</dbReference>
<organism evidence="3 4">
    <name type="scientific">Lysobacter capsici AZ78</name>
    <dbReference type="NCBI Taxonomy" id="1444315"/>
    <lineage>
        <taxon>Bacteria</taxon>
        <taxon>Pseudomonadati</taxon>
        <taxon>Pseudomonadota</taxon>
        <taxon>Gammaproteobacteria</taxon>
        <taxon>Lysobacterales</taxon>
        <taxon>Lysobacteraceae</taxon>
        <taxon>Lysobacter</taxon>
    </lineage>
</organism>
<evidence type="ECO:0000313" key="3">
    <source>
        <dbReference type="EMBL" id="KWS06043.1"/>
    </source>
</evidence>
<accession>A0A108UBE6</accession>
<dbReference type="EMBL" id="JAJA02000001">
    <property type="protein sequence ID" value="KWS06043.1"/>
    <property type="molecule type" value="Genomic_DNA"/>
</dbReference>